<evidence type="ECO:0000313" key="3">
    <source>
        <dbReference type="Proteomes" id="UP000000768"/>
    </source>
</evidence>
<feature type="chain" id="PRO_5008589046" description="Knottin scorpion toxin-like domain-containing protein" evidence="1">
    <location>
        <begin position="31"/>
        <end position="95"/>
    </location>
</feature>
<organism evidence="2 3">
    <name type="scientific">Sorghum bicolor</name>
    <name type="common">Sorghum</name>
    <name type="synonym">Sorghum vulgare</name>
    <dbReference type="NCBI Taxonomy" id="4558"/>
    <lineage>
        <taxon>Eukaryota</taxon>
        <taxon>Viridiplantae</taxon>
        <taxon>Streptophyta</taxon>
        <taxon>Embryophyta</taxon>
        <taxon>Tracheophyta</taxon>
        <taxon>Spermatophyta</taxon>
        <taxon>Magnoliopsida</taxon>
        <taxon>Liliopsida</taxon>
        <taxon>Poales</taxon>
        <taxon>Poaceae</taxon>
        <taxon>PACMAD clade</taxon>
        <taxon>Panicoideae</taxon>
        <taxon>Andropogonodae</taxon>
        <taxon>Andropogoneae</taxon>
        <taxon>Sorghinae</taxon>
        <taxon>Sorghum</taxon>
    </lineage>
</organism>
<reference evidence="3" key="2">
    <citation type="journal article" date="2018" name="Plant J.">
        <title>The Sorghum bicolor reference genome: improved assembly, gene annotations, a transcriptome atlas, and signatures of genome organization.</title>
        <authorList>
            <person name="McCormick R.F."/>
            <person name="Truong S.K."/>
            <person name="Sreedasyam A."/>
            <person name="Jenkins J."/>
            <person name="Shu S."/>
            <person name="Sims D."/>
            <person name="Kennedy M."/>
            <person name="Amirebrahimi M."/>
            <person name="Weers B.D."/>
            <person name="McKinley B."/>
            <person name="Mattison A."/>
            <person name="Morishige D.T."/>
            <person name="Grimwood J."/>
            <person name="Schmutz J."/>
            <person name="Mullet J.E."/>
        </authorList>
    </citation>
    <scope>NUCLEOTIDE SEQUENCE [LARGE SCALE GENOMIC DNA]</scope>
    <source>
        <strain evidence="3">cv. BTx623</strain>
    </source>
</reference>
<gene>
    <name evidence="2" type="ORF">SORBI_3005G070800</name>
</gene>
<dbReference type="Gramene" id="KXG27979">
    <property type="protein sequence ID" value="KXG27979"/>
    <property type="gene ID" value="SORBI_3005G070800"/>
</dbReference>
<proteinExistence type="predicted"/>
<evidence type="ECO:0008006" key="4">
    <source>
        <dbReference type="Google" id="ProtNLM"/>
    </source>
</evidence>
<sequence length="95" mass="9942">MAMGSKKIQVFAAVALLMALLSAVASVASSGSFQPEPEAKSRCKRVGACSATLCTSLCDKHSSGSCVIRGQFVYCCCDPVQIANGPDAHRRPLLH</sequence>
<dbReference type="EMBL" id="CM000764">
    <property type="protein sequence ID" value="KXG27979.1"/>
    <property type="molecule type" value="Genomic_DNA"/>
</dbReference>
<dbReference type="InParanoid" id="A0A1B6PQN1"/>
<keyword evidence="3" id="KW-1185">Reference proteome</keyword>
<accession>A0A1B6PQN1</accession>
<protein>
    <recommendedName>
        <fullName evidence="4">Knottin scorpion toxin-like domain-containing protein</fullName>
    </recommendedName>
</protein>
<keyword evidence="1" id="KW-0732">Signal</keyword>
<feature type="signal peptide" evidence="1">
    <location>
        <begin position="1"/>
        <end position="30"/>
    </location>
</feature>
<reference evidence="2 3" key="1">
    <citation type="journal article" date="2009" name="Nature">
        <title>The Sorghum bicolor genome and the diversification of grasses.</title>
        <authorList>
            <person name="Paterson A.H."/>
            <person name="Bowers J.E."/>
            <person name="Bruggmann R."/>
            <person name="Dubchak I."/>
            <person name="Grimwood J."/>
            <person name="Gundlach H."/>
            <person name="Haberer G."/>
            <person name="Hellsten U."/>
            <person name="Mitros T."/>
            <person name="Poliakov A."/>
            <person name="Schmutz J."/>
            <person name="Spannagl M."/>
            <person name="Tang H."/>
            <person name="Wang X."/>
            <person name="Wicker T."/>
            <person name="Bharti A.K."/>
            <person name="Chapman J."/>
            <person name="Feltus F.A."/>
            <person name="Gowik U."/>
            <person name="Grigoriev I.V."/>
            <person name="Lyons E."/>
            <person name="Maher C.A."/>
            <person name="Martis M."/>
            <person name="Narechania A."/>
            <person name="Otillar R.P."/>
            <person name="Penning B.W."/>
            <person name="Salamov A.A."/>
            <person name="Wang Y."/>
            <person name="Zhang L."/>
            <person name="Carpita N.C."/>
            <person name="Freeling M."/>
            <person name="Gingle A.R."/>
            <person name="Hash C.T."/>
            <person name="Keller B."/>
            <person name="Klein P."/>
            <person name="Kresovich S."/>
            <person name="McCann M.C."/>
            <person name="Ming R."/>
            <person name="Peterson D.G."/>
            <person name="Mehboob-ur-Rahman"/>
            <person name="Ware D."/>
            <person name="Westhoff P."/>
            <person name="Mayer K.F."/>
            <person name="Messing J."/>
            <person name="Rokhsar D.S."/>
        </authorList>
    </citation>
    <scope>NUCLEOTIDE SEQUENCE [LARGE SCALE GENOMIC DNA]</scope>
    <source>
        <strain evidence="3">cv. BTx623</strain>
    </source>
</reference>
<dbReference type="Proteomes" id="UP000000768">
    <property type="component" value="Chromosome 5"/>
</dbReference>
<evidence type="ECO:0000256" key="1">
    <source>
        <dbReference type="SAM" id="SignalP"/>
    </source>
</evidence>
<name>A0A1B6PQN1_SORBI</name>
<dbReference type="AlphaFoldDB" id="A0A1B6PQN1"/>
<evidence type="ECO:0000313" key="2">
    <source>
        <dbReference type="EMBL" id="KXG27979.1"/>
    </source>
</evidence>